<keyword evidence="7 8" id="KW-0472">Membrane</keyword>
<dbReference type="GO" id="GO:0005886">
    <property type="term" value="C:plasma membrane"/>
    <property type="evidence" value="ECO:0007669"/>
    <property type="project" value="UniProtKB-SubCell"/>
</dbReference>
<evidence type="ECO:0000256" key="6">
    <source>
        <dbReference type="ARBA" id="ARBA00022989"/>
    </source>
</evidence>
<evidence type="ECO:0000256" key="5">
    <source>
        <dbReference type="ARBA" id="ARBA00022692"/>
    </source>
</evidence>
<dbReference type="PANTHER" id="PTHR42929">
    <property type="entry name" value="INNER MEMBRANE ABC TRANSPORTER PERMEASE PROTEIN YDCU-RELATED-RELATED"/>
    <property type="match status" value="1"/>
</dbReference>
<dbReference type="Proteomes" id="UP000003162">
    <property type="component" value="Unassembled WGS sequence"/>
</dbReference>
<gene>
    <name evidence="10" type="ORF">PEPMIC_00069</name>
</gene>
<comment type="subcellular location">
    <subcellularLocation>
        <location evidence="1 8">Cell membrane</location>
        <topology evidence="1 8">Multi-pass membrane protein</topology>
    </subcellularLocation>
</comment>
<dbReference type="CDD" id="cd06261">
    <property type="entry name" value="TM_PBP2"/>
    <property type="match status" value="1"/>
</dbReference>
<keyword evidence="6 8" id="KW-1133">Transmembrane helix</keyword>
<sequence>MQLFILGGNMLRKHLYRIRAMPYLLWTIIFTIVPLFFIIYYSFKVKDESFVFTLDNYKKFFTPTYLKIIFVSLKLSLISTFLCLILGYPAGLFLSRIKAEKRRNILVLLFIMPLWTNFLLRTYSWMSIFREQGIINQMLINVGIIDSPIKFLNNNFAIIIGMIYNFLPFMVLPIYTALINIDKEYIECAKDLGAKGKDLFFRVIFPLSFKGVISGCIMVFMPSVTTFIISDLLGGSQNMLVGNLIQREFLQARNWETGSSISLIMIFIIFVSLMIFRIFVKKSDNEFTEGFKIW</sequence>
<keyword evidence="3 8" id="KW-0813">Transport</keyword>
<dbReference type="SUPFAM" id="SSF161098">
    <property type="entry name" value="MetI-like"/>
    <property type="match status" value="1"/>
</dbReference>
<feature type="transmembrane region" description="Helical" evidence="8">
    <location>
        <begin position="156"/>
        <end position="178"/>
    </location>
</feature>
<dbReference type="AlphaFoldDB" id="A8SID6"/>
<feature type="transmembrane region" description="Helical" evidence="8">
    <location>
        <begin position="199"/>
        <end position="221"/>
    </location>
</feature>
<feature type="transmembrane region" description="Helical" evidence="8">
    <location>
        <begin position="21"/>
        <end position="43"/>
    </location>
</feature>
<feature type="transmembrane region" description="Helical" evidence="8">
    <location>
        <begin position="105"/>
        <end position="123"/>
    </location>
</feature>
<feature type="domain" description="ABC transmembrane type-1" evidence="9">
    <location>
        <begin position="69"/>
        <end position="276"/>
    </location>
</feature>
<comment type="similarity">
    <text evidence="2">Belongs to the binding-protein-dependent transport system permease family. CysTW subfamily.</text>
</comment>
<evidence type="ECO:0000256" key="2">
    <source>
        <dbReference type="ARBA" id="ARBA00007069"/>
    </source>
</evidence>
<proteinExistence type="inferred from homology"/>
<dbReference type="InterPro" id="IPR000515">
    <property type="entry name" value="MetI-like"/>
</dbReference>
<organism evidence="10 11">
    <name type="scientific">Parvimonas micra ATCC 33270</name>
    <dbReference type="NCBI Taxonomy" id="411465"/>
    <lineage>
        <taxon>Bacteria</taxon>
        <taxon>Bacillati</taxon>
        <taxon>Bacillota</taxon>
        <taxon>Tissierellia</taxon>
        <taxon>Tissierellales</taxon>
        <taxon>Peptoniphilaceae</taxon>
        <taxon>Parvimonas</taxon>
    </lineage>
</organism>
<dbReference type="Gene3D" id="1.10.3720.10">
    <property type="entry name" value="MetI-like"/>
    <property type="match status" value="1"/>
</dbReference>
<accession>A8SID6</accession>
<feature type="transmembrane region" description="Helical" evidence="8">
    <location>
        <begin position="68"/>
        <end position="93"/>
    </location>
</feature>
<evidence type="ECO:0000256" key="3">
    <source>
        <dbReference type="ARBA" id="ARBA00022448"/>
    </source>
</evidence>
<keyword evidence="5 8" id="KW-0812">Transmembrane</keyword>
<reference evidence="10 11" key="1">
    <citation type="submission" date="2007-09" db="EMBL/GenBank/DDBJ databases">
        <title>Draft genome sequence of Peptostreptococcus micros (ATCC 33270).</title>
        <authorList>
            <person name="Sudarsanam P."/>
            <person name="Ley R."/>
            <person name="Guruge J."/>
            <person name="Turnbaugh P.J."/>
            <person name="Mahowald M."/>
            <person name="Liep D."/>
            <person name="Gordon J."/>
        </authorList>
    </citation>
    <scope>NUCLEOTIDE SEQUENCE [LARGE SCALE GENOMIC DNA]</scope>
    <source>
        <strain evidence="10 11">ATCC 33270</strain>
    </source>
</reference>
<evidence type="ECO:0000259" key="9">
    <source>
        <dbReference type="PROSITE" id="PS50928"/>
    </source>
</evidence>
<dbReference type="PANTHER" id="PTHR42929:SF1">
    <property type="entry name" value="INNER MEMBRANE ABC TRANSPORTER PERMEASE PROTEIN YDCU-RELATED"/>
    <property type="match status" value="1"/>
</dbReference>
<keyword evidence="4" id="KW-1003">Cell membrane</keyword>
<dbReference type="eggNOG" id="COG1176">
    <property type="taxonomic scope" value="Bacteria"/>
</dbReference>
<dbReference type="InterPro" id="IPR035906">
    <property type="entry name" value="MetI-like_sf"/>
</dbReference>
<evidence type="ECO:0000313" key="10">
    <source>
        <dbReference type="EMBL" id="EDP24639.1"/>
    </source>
</evidence>
<reference evidence="10 11" key="2">
    <citation type="submission" date="2007-09" db="EMBL/GenBank/DDBJ databases">
        <authorList>
            <person name="Fulton L."/>
            <person name="Clifton S."/>
            <person name="Fulton B."/>
            <person name="Xu J."/>
            <person name="Minx P."/>
            <person name="Pepin K.H."/>
            <person name="Johnson M."/>
            <person name="Thiruvilangam P."/>
            <person name="Bhonagiri V."/>
            <person name="Nash W.E."/>
            <person name="Mardis E.R."/>
            <person name="Wilson R.K."/>
        </authorList>
    </citation>
    <scope>NUCLEOTIDE SEQUENCE [LARGE SCALE GENOMIC DNA]</scope>
    <source>
        <strain evidence="10 11">ATCC 33270</strain>
    </source>
</reference>
<evidence type="ECO:0000256" key="8">
    <source>
        <dbReference type="RuleBase" id="RU363032"/>
    </source>
</evidence>
<protein>
    <submittedName>
        <fullName evidence="10">ABC transporter, permease protein</fullName>
    </submittedName>
</protein>
<dbReference type="HOGENOM" id="CLU_016047_18_3_9"/>
<evidence type="ECO:0000313" key="11">
    <source>
        <dbReference type="Proteomes" id="UP000003162"/>
    </source>
</evidence>
<comment type="caution">
    <text evidence="10">The sequence shown here is derived from an EMBL/GenBank/DDBJ whole genome shotgun (WGS) entry which is preliminary data.</text>
</comment>
<name>A8SID6_9FIRM</name>
<dbReference type="EMBL" id="ABEE02000014">
    <property type="protein sequence ID" value="EDP24639.1"/>
    <property type="molecule type" value="Genomic_DNA"/>
</dbReference>
<dbReference type="Pfam" id="PF00528">
    <property type="entry name" value="BPD_transp_1"/>
    <property type="match status" value="1"/>
</dbReference>
<evidence type="ECO:0000256" key="1">
    <source>
        <dbReference type="ARBA" id="ARBA00004651"/>
    </source>
</evidence>
<evidence type="ECO:0000256" key="4">
    <source>
        <dbReference type="ARBA" id="ARBA00022475"/>
    </source>
</evidence>
<dbReference type="GO" id="GO:0055085">
    <property type="term" value="P:transmembrane transport"/>
    <property type="evidence" value="ECO:0007669"/>
    <property type="project" value="InterPro"/>
</dbReference>
<evidence type="ECO:0000256" key="7">
    <source>
        <dbReference type="ARBA" id="ARBA00023136"/>
    </source>
</evidence>
<feature type="transmembrane region" description="Helical" evidence="8">
    <location>
        <begin position="260"/>
        <end position="280"/>
    </location>
</feature>
<dbReference type="PROSITE" id="PS50928">
    <property type="entry name" value="ABC_TM1"/>
    <property type="match status" value="1"/>
</dbReference>